<name>A0A9N9EMM3_9GLOM</name>
<gene>
    <name evidence="1" type="ORF">AGERDE_LOCUS12704</name>
</gene>
<evidence type="ECO:0000313" key="1">
    <source>
        <dbReference type="EMBL" id="CAG8681813.1"/>
    </source>
</evidence>
<reference evidence="1" key="1">
    <citation type="submission" date="2021-06" db="EMBL/GenBank/DDBJ databases">
        <authorList>
            <person name="Kallberg Y."/>
            <person name="Tangrot J."/>
            <person name="Rosling A."/>
        </authorList>
    </citation>
    <scope>NUCLEOTIDE SEQUENCE</scope>
    <source>
        <strain evidence="1">MT106</strain>
    </source>
</reference>
<accession>A0A9N9EMM3</accession>
<keyword evidence="2" id="KW-1185">Reference proteome</keyword>
<dbReference type="Proteomes" id="UP000789831">
    <property type="component" value="Unassembled WGS sequence"/>
</dbReference>
<protein>
    <submittedName>
        <fullName evidence="1">2407_t:CDS:1</fullName>
    </submittedName>
</protein>
<comment type="caution">
    <text evidence="1">The sequence shown here is derived from an EMBL/GenBank/DDBJ whole genome shotgun (WGS) entry which is preliminary data.</text>
</comment>
<organism evidence="1 2">
    <name type="scientific">Ambispora gerdemannii</name>
    <dbReference type="NCBI Taxonomy" id="144530"/>
    <lineage>
        <taxon>Eukaryota</taxon>
        <taxon>Fungi</taxon>
        <taxon>Fungi incertae sedis</taxon>
        <taxon>Mucoromycota</taxon>
        <taxon>Glomeromycotina</taxon>
        <taxon>Glomeromycetes</taxon>
        <taxon>Archaeosporales</taxon>
        <taxon>Ambisporaceae</taxon>
        <taxon>Ambispora</taxon>
    </lineage>
</organism>
<evidence type="ECO:0000313" key="2">
    <source>
        <dbReference type="Proteomes" id="UP000789831"/>
    </source>
</evidence>
<proteinExistence type="predicted"/>
<dbReference type="AlphaFoldDB" id="A0A9N9EMM3"/>
<feature type="non-terminal residue" evidence="1">
    <location>
        <position position="81"/>
    </location>
</feature>
<feature type="non-terminal residue" evidence="1">
    <location>
        <position position="1"/>
    </location>
</feature>
<sequence>QQCPNTKVEIDENGTNIYTDINLDLLDNNQLDNTTVEVLPKSSIPILNMEGWTEHEQRIILGINGLIQAGPTLETLIKWPA</sequence>
<dbReference type="EMBL" id="CAJVPL010010713">
    <property type="protein sequence ID" value="CAG8681813.1"/>
    <property type="molecule type" value="Genomic_DNA"/>
</dbReference>